<gene>
    <name evidence="1" type="ORF">SDC9_137530</name>
</gene>
<dbReference type="AlphaFoldDB" id="A0A645DM92"/>
<protein>
    <submittedName>
        <fullName evidence="1">Uncharacterized protein</fullName>
    </submittedName>
</protein>
<comment type="caution">
    <text evidence="1">The sequence shown here is derived from an EMBL/GenBank/DDBJ whole genome shotgun (WGS) entry which is preliminary data.</text>
</comment>
<accession>A0A645DM92</accession>
<reference evidence="1" key="1">
    <citation type="submission" date="2019-08" db="EMBL/GenBank/DDBJ databases">
        <authorList>
            <person name="Kucharzyk K."/>
            <person name="Murdoch R.W."/>
            <person name="Higgins S."/>
            <person name="Loffler F."/>
        </authorList>
    </citation>
    <scope>NUCLEOTIDE SEQUENCE</scope>
</reference>
<dbReference type="EMBL" id="VSSQ01037659">
    <property type="protein sequence ID" value="MPM90409.1"/>
    <property type="molecule type" value="Genomic_DNA"/>
</dbReference>
<organism evidence="1">
    <name type="scientific">bioreactor metagenome</name>
    <dbReference type="NCBI Taxonomy" id="1076179"/>
    <lineage>
        <taxon>unclassified sequences</taxon>
        <taxon>metagenomes</taxon>
        <taxon>ecological metagenomes</taxon>
    </lineage>
</organism>
<name>A0A645DM92_9ZZZZ</name>
<evidence type="ECO:0000313" key="1">
    <source>
        <dbReference type="EMBL" id="MPM90409.1"/>
    </source>
</evidence>
<sequence length="37" mass="3981">MYVVPVPVLSDIRIVFSVADSKKNQTGLVISLSMGES</sequence>
<proteinExistence type="predicted"/>